<comment type="caution">
    <text evidence="2">The sequence shown here is derived from an EMBL/GenBank/DDBJ whole genome shotgun (WGS) entry which is preliminary data.</text>
</comment>
<feature type="compositionally biased region" description="Basic residues" evidence="1">
    <location>
        <begin position="140"/>
        <end position="149"/>
    </location>
</feature>
<evidence type="ECO:0000313" key="3">
    <source>
        <dbReference type="Proteomes" id="UP000747399"/>
    </source>
</evidence>
<dbReference type="Proteomes" id="UP000747399">
    <property type="component" value="Unassembled WGS sequence"/>
</dbReference>
<accession>A0A8J4APS9</accession>
<proteinExistence type="predicted"/>
<protein>
    <submittedName>
        <fullName evidence="2">Uncharacterized protein</fullName>
    </submittedName>
</protein>
<gene>
    <name evidence="2" type="ORF">Vafri_2656</name>
</gene>
<name>A0A8J4APS9_9CHLO</name>
<keyword evidence="3" id="KW-1185">Reference proteome</keyword>
<dbReference type="AlphaFoldDB" id="A0A8J4APS9"/>
<organism evidence="2 3">
    <name type="scientific">Volvox africanus</name>
    <dbReference type="NCBI Taxonomy" id="51714"/>
    <lineage>
        <taxon>Eukaryota</taxon>
        <taxon>Viridiplantae</taxon>
        <taxon>Chlorophyta</taxon>
        <taxon>core chlorophytes</taxon>
        <taxon>Chlorophyceae</taxon>
        <taxon>CS clade</taxon>
        <taxon>Chlamydomonadales</taxon>
        <taxon>Volvocaceae</taxon>
        <taxon>Volvox</taxon>
    </lineage>
</organism>
<feature type="region of interest" description="Disordered" evidence="1">
    <location>
        <begin position="89"/>
        <end position="164"/>
    </location>
</feature>
<reference evidence="2" key="1">
    <citation type="journal article" date="2021" name="Proc. Natl. Acad. Sci. U.S.A.">
        <title>Three genomes in the algal genus Volvox reveal the fate of a haploid sex-determining region after a transition to homothallism.</title>
        <authorList>
            <person name="Yamamoto K."/>
            <person name="Hamaji T."/>
            <person name="Kawai-Toyooka H."/>
            <person name="Matsuzaki R."/>
            <person name="Takahashi F."/>
            <person name="Nishimura Y."/>
            <person name="Kawachi M."/>
            <person name="Noguchi H."/>
            <person name="Minakuchi Y."/>
            <person name="Umen J.G."/>
            <person name="Toyoda A."/>
            <person name="Nozaki H."/>
        </authorList>
    </citation>
    <scope>NUCLEOTIDE SEQUENCE</scope>
    <source>
        <strain evidence="2">NIES-3780</strain>
    </source>
</reference>
<sequence>MMNIVPSLRSGGSAPALATRAWACSAEAVLPPSTGASALSACAGGSKENHHGIRFLSHWFCQAAVGDIGATPALCRGPGSTRLPNAMSMSTAAATSLSATGHRTQKERLEPVADISPSRLAKLADELDGPSASRSGGKGRQIRQNRRPTRTVADPSSLDSSWGVSNDTEVKAVFDKLVGNLTKSGKKATARRIMLDAVRLMQGHLRKGDLDKIK</sequence>
<evidence type="ECO:0000256" key="1">
    <source>
        <dbReference type="SAM" id="MobiDB-lite"/>
    </source>
</evidence>
<feature type="compositionally biased region" description="Low complexity" evidence="1">
    <location>
        <begin position="89"/>
        <end position="100"/>
    </location>
</feature>
<evidence type="ECO:0000313" key="2">
    <source>
        <dbReference type="EMBL" id="GIL45401.1"/>
    </source>
</evidence>
<dbReference type="EMBL" id="BNCO01000003">
    <property type="protein sequence ID" value="GIL45401.1"/>
    <property type="molecule type" value="Genomic_DNA"/>
</dbReference>